<evidence type="ECO:0000313" key="4">
    <source>
        <dbReference type="Proteomes" id="UP000240830"/>
    </source>
</evidence>
<evidence type="ECO:0000256" key="1">
    <source>
        <dbReference type="SAM" id="MobiDB-lite"/>
    </source>
</evidence>
<evidence type="ECO:0000256" key="2">
    <source>
        <dbReference type="SAM" id="SignalP"/>
    </source>
</evidence>
<keyword evidence="4" id="KW-1185">Reference proteome</keyword>
<feature type="compositionally biased region" description="Low complexity" evidence="1">
    <location>
        <begin position="197"/>
        <end position="276"/>
    </location>
</feature>
<comment type="caution">
    <text evidence="3">The sequence shown here is derived from an EMBL/GenBank/DDBJ whole genome shotgun (WGS) entry which is preliminary data.</text>
</comment>
<accession>A0A2H9TKS2</accession>
<dbReference type="EMBL" id="MTSL01000128">
    <property type="protein sequence ID" value="PJF18348.1"/>
    <property type="molecule type" value="Genomic_DNA"/>
</dbReference>
<feature type="chain" id="PRO_5014147063" evidence="2">
    <location>
        <begin position="20"/>
        <end position="276"/>
    </location>
</feature>
<protein>
    <submittedName>
        <fullName evidence="3">pH-response regulator protein palI/RIM9</fullName>
    </submittedName>
</protein>
<sequence>MILSEFVIIAAAYLCTISGQTAPIQQSLGPAIPPQQSPDIAASLQSLGSRPLNATHEIKCTVMQRGSCEKVQQEIQTTMGRTSWWHCSGDLYTCLSRLDRDMRSNLLECKSICSQHALPEHLSNLRALVLKSSTLEGDSTCTMGFTTAMELLANVLVQKSRFCHFDIELYARLIDQVDKASKMYTQCSGEQTQRITQQSGGSVQQSGGSFQQSGGSFQQSGGSFQQSGGSVQQSQGSFQQSNGGSQQSNGGSQQSNGGSQQSNGGFQQSQQSGSFQ</sequence>
<name>A0A2H9TKS2_9FUNG</name>
<feature type="signal peptide" evidence="2">
    <location>
        <begin position="1"/>
        <end position="19"/>
    </location>
</feature>
<reference evidence="3 4" key="1">
    <citation type="submission" date="2016-10" db="EMBL/GenBank/DDBJ databases">
        <title>The genome of Paramicrosporidium saccamoebae is the missing link in understanding Cryptomycota and Microsporidia evolution.</title>
        <authorList>
            <person name="Quandt C.A."/>
            <person name="Beaudet D."/>
            <person name="Corsaro D."/>
            <person name="Michel R."/>
            <person name="Corradi N."/>
            <person name="James T."/>
        </authorList>
    </citation>
    <scope>NUCLEOTIDE SEQUENCE [LARGE SCALE GENOMIC DNA]</scope>
    <source>
        <strain evidence="3 4">KSL3</strain>
    </source>
</reference>
<proteinExistence type="predicted"/>
<dbReference type="Proteomes" id="UP000240830">
    <property type="component" value="Unassembled WGS sequence"/>
</dbReference>
<dbReference type="AlphaFoldDB" id="A0A2H9TKS2"/>
<organism evidence="3 4">
    <name type="scientific">Paramicrosporidium saccamoebae</name>
    <dbReference type="NCBI Taxonomy" id="1246581"/>
    <lineage>
        <taxon>Eukaryota</taxon>
        <taxon>Fungi</taxon>
        <taxon>Fungi incertae sedis</taxon>
        <taxon>Cryptomycota</taxon>
        <taxon>Cryptomycota incertae sedis</taxon>
        <taxon>Paramicrosporidium</taxon>
    </lineage>
</organism>
<keyword evidence="2" id="KW-0732">Signal</keyword>
<feature type="region of interest" description="Disordered" evidence="1">
    <location>
        <begin position="195"/>
        <end position="276"/>
    </location>
</feature>
<gene>
    <name evidence="3" type="ORF">PSACC_01845</name>
</gene>
<evidence type="ECO:0000313" key="3">
    <source>
        <dbReference type="EMBL" id="PJF18348.1"/>
    </source>
</evidence>